<dbReference type="EMBL" id="PDKB01000001">
    <property type="protein sequence ID" value="RBQ30068.1"/>
    <property type="molecule type" value="Genomic_DNA"/>
</dbReference>
<organism evidence="2 3">
    <name type="scientific">Aliarcobacter vitoriensis</name>
    <dbReference type="NCBI Taxonomy" id="2011099"/>
    <lineage>
        <taxon>Bacteria</taxon>
        <taxon>Pseudomonadati</taxon>
        <taxon>Campylobacterota</taxon>
        <taxon>Epsilonproteobacteria</taxon>
        <taxon>Campylobacterales</taxon>
        <taxon>Arcobacteraceae</taxon>
        <taxon>Aliarcobacter</taxon>
    </lineage>
</organism>
<evidence type="ECO:0000313" key="2">
    <source>
        <dbReference type="EMBL" id="RBQ30068.1"/>
    </source>
</evidence>
<dbReference type="InterPro" id="IPR055342">
    <property type="entry name" value="MreC_beta-barrel_core"/>
</dbReference>
<dbReference type="GO" id="GO:0008360">
    <property type="term" value="P:regulation of cell shape"/>
    <property type="evidence" value="ECO:0007669"/>
    <property type="project" value="InterPro"/>
</dbReference>
<comment type="caution">
    <text evidence="2">The sequence shown here is derived from an EMBL/GenBank/DDBJ whole genome shotgun (WGS) entry which is preliminary data.</text>
</comment>
<dbReference type="Pfam" id="PF04085">
    <property type="entry name" value="MreC"/>
    <property type="match status" value="1"/>
</dbReference>
<dbReference type="Gene3D" id="2.40.10.350">
    <property type="entry name" value="Rod shape-determining protein MreC, domain 2"/>
    <property type="match status" value="1"/>
</dbReference>
<proteinExistence type="predicted"/>
<accession>A0A366MUX0</accession>
<reference evidence="2 3" key="1">
    <citation type="submission" date="2017-10" db="EMBL/GenBank/DDBJ databases">
        <title>Genomics of the genus Arcobacter.</title>
        <authorList>
            <person name="Perez-Cataluna A."/>
            <person name="Figueras M.J."/>
        </authorList>
    </citation>
    <scope>NUCLEOTIDE SEQUENCE [LARGE SCALE GENOMIC DNA]</scope>
    <source>
        <strain evidence="2 3">CECT 9230</strain>
    </source>
</reference>
<dbReference type="InterPro" id="IPR042175">
    <property type="entry name" value="Cell/Rod_MreC_2"/>
</dbReference>
<keyword evidence="3" id="KW-1185">Reference proteome</keyword>
<dbReference type="PANTHER" id="PTHR34138">
    <property type="entry name" value="CELL SHAPE-DETERMINING PROTEIN MREC"/>
    <property type="match status" value="1"/>
</dbReference>
<evidence type="ECO:0000259" key="1">
    <source>
        <dbReference type="Pfam" id="PF04085"/>
    </source>
</evidence>
<protein>
    <submittedName>
        <fullName evidence="2">Rod shape-determining protein MreC</fullName>
    </submittedName>
</protein>
<sequence length="271" mass="31392">MKRILFIFLFLIAGLAYLFELDKFLAKHFSIFATIKTAYINNYISVSERIANHFEHERMIRELLNENLELKEYKILYSEAKARIENFQEFINNVELPEVNSKIEIVRVLSYINFDDFTNVWLDKKPEQNNKILGLISENYASGILLNKQGKSIGLLNGNKDCTYAVFIGNEKSPGIVTAADRLDELFVKFIPVWADINIGDEVITSGMDNIFFEGLKVGKVTQIKELPDMKIATIKPYANPLKKRYFYTYKKINHLDTIEPLEENIQESNN</sequence>
<dbReference type="OrthoDB" id="5372414at2"/>
<name>A0A366MUX0_9BACT</name>
<dbReference type="GO" id="GO:0005886">
    <property type="term" value="C:plasma membrane"/>
    <property type="evidence" value="ECO:0007669"/>
    <property type="project" value="TreeGrafter"/>
</dbReference>
<dbReference type="RefSeq" id="WP_113892144.1">
    <property type="nucleotide sequence ID" value="NZ_JANJGA010000002.1"/>
</dbReference>
<feature type="domain" description="Rod shape-determining protein MreC beta-barrel core" evidence="1">
    <location>
        <begin position="159"/>
        <end position="243"/>
    </location>
</feature>
<dbReference type="NCBIfam" id="NF010507">
    <property type="entry name" value="PRK13922.10-6"/>
    <property type="match status" value="1"/>
</dbReference>
<dbReference type="InterPro" id="IPR007221">
    <property type="entry name" value="MreC"/>
</dbReference>
<evidence type="ECO:0000313" key="3">
    <source>
        <dbReference type="Proteomes" id="UP000252669"/>
    </source>
</evidence>
<gene>
    <name evidence="2" type="ORF">CRU91_00040</name>
</gene>
<dbReference type="AlphaFoldDB" id="A0A366MUX0"/>
<dbReference type="PANTHER" id="PTHR34138:SF1">
    <property type="entry name" value="CELL SHAPE-DETERMINING PROTEIN MREC"/>
    <property type="match status" value="1"/>
</dbReference>
<dbReference type="Proteomes" id="UP000252669">
    <property type="component" value="Unassembled WGS sequence"/>
</dbReference>